<reference evidence="5 6" key="1">
    <citation type="submission" date="2024-08" db="EMBL/GenBank/DDBJ databases">
        <title>Insights into the chromosomal genome structure of Flemingia macrophylla.</title>
        <authorList>
            <person name="Ding Y."/>
            <person name="Zhao Y."/>
            <person name="Bi W."/>
            <person name="Wu M."/>
            <person name="Zhao G."/>
            <person name="Gong Y."/>
            <person name="Li W."/>
            <person name="Zhang P."/>
        </authorList>
    </citation>
    <scope>NUCLEOTIDE SEQUENCE [LARGE SCALE GENOMIC DNA]</scope>
    <source>
        <strain evidence="5">DYQJB</strain>
        <tissue evidence="5">Leaf</tissue>
    </source>
</reference>
<evidence type="ECO:0000256" key="2">
    <source>
        <dbReference type="ARBA" id="ARBA00022964"/>
    </source>
</evidence>
<evidence type="ECO:0000256" key="3">
    <source>
        <dbReference type="ARBA" id="ARBA00023002"/>
    </source>
</evidence>
<feature type="domain" description="Prolyl 4-hydroxylase alpha subunit" evidence="4">
    <location>
        <begin position="91"/>
        <end position="273"/>
    </location>
</feature>
<dbReference type="EMBL" id="JBGMDY010000008">
    <property type="protein sequence ID" value="KAL2324153.1"/>
    <property type="molecule type" value="Genomic_DNA"/>
</dbReference>
<evidence type="ECO:0000256" key="1">
    <source>
        <dbReference type="ARBA" id="ARBA00001961"/>
    </source>
</evidence>
<accession>A0ABD1LLD2</accession>
<evidence type="ECO:0000259" key="4">
    <source>
        <dbReference type="SMART" id="SM00702"/>
    </source>
</evidence>
<dbReference type="InterPro" id="IPR006620">
    <property type="entry name" value="Pro_4_hyd_alph"/>
</dbReference>
<proteinExistence type="predicted"/>
<comment type="caution">
    <text evidence="5">The sequence shown here is derived from an EMBL/GenBank/DDBJ whole genome shotgun (WGS) entry which is preliminary data.</text>
</comment>
<dbReference type="Proteomes" id="UP001603857">
    <property type="component" value="Unassembled WGS sequence"/>
</dbReference>
<dbReference type="PANTHER" id="PTHR24014">
    <property type="entry name" value="2-OXOGLUTARATE AND IRON-DEPENDENT OXYGENASE DOMAIN-CONTAINING PROTEIN 2"/>
    <property type="match status" value="1"/>
</dbReference>
<dbReference type="PANTHER" id="PTHR24014:SF20">
    <property type="entry name" value="2OG-FE(II) OXYGENASE FAMILY OXIDOREDUCTASE"/>
    <property type="match status" value="1"/>
</dbReference>
<comment type="cofactor">
    <cofactor evidence="1">
        <name>L-ascorbate</name>
        <dbReference type="ChEBI" id="CHEBI:38290"/>
    </cofactor>
</comment>
<keyword evidence="3" id="KW-0560">Oxidoreductase</keyword>
<dbReference type="GO" id="GO:0051213">
    <property type="term" value="F:dioxygenase activity"/>
    <property type="evidence" value="ECO:0007669"/>
    <property type="project" value="UniProtKB-KW"/>
</dbReference>
<organism evidence="5 6">
    <name type="scientific">Flemingia macrophylla</name>
    <dbReference type="NCBI Taxonomy" id="520843"/>
    <lineage>
        <taxon>Eukaryota</taxon>
        <taxon>Viridiplantae</taxon>
        <taxon>Streptophyta</taxon>
        <taxon>Embryophyta</taxon>
        <taxon>Tracheophyta</taxon>
        <taxon>Spermatophyta</taxon>
        <taxon>Magnoliopsida</taxon>
        <taxon>eudicotyledons</taxon>
        <taxon>Gunneridae</taxon>
        <taxon>Pentapetalae</taxon>
        <taxon>rosids</taxon>
        <taxon>fabids</taxon>
        <taxon>Fabales</taxon>
        <taxon>Fabaceae</taxon>
        <taxon>Papilionoideae</taxon>
        <taxon>50 kb inversion clade</taxon>
        <taxon>NPAAA clade</taxon>
        <taxon>indigoferoid/millettioid clade</taxon>
        <taxon>Phaseoleae</taxon>
        <taxon>Flemingia</taxon>
    </lineage>
</organism>
<evidence type="ECO:0000313" key="5">
    <source>
        <dbReference type="EMBL" id="KAL2324153.1"/>
    </source>
</evidence>
<dbReference type="SMART" id="SM00702">
    <property type="entry name" value="P4Hc"/>
    <property type="match status" value="1"/>
</dbReference>
<dbReference type="AlphaFoldDB" id="A0ABD1LLD2"/>
<protein>
    <recommendedName>
        <fullName evidence="4">Prolyl 4-hydroxylase alpha subunit domain-containing protein</fullName>
    </recommendedName>
</protein>
<sequence>MIKLVKLLLTFSEKVDGAILQNFVGPSKRKMDVLRVAKLKKYKEDILLNYQPLHKEIYTMDAQNFFTPSFLSAIQENTEAAFKSIMHEPRPGIYTFDMLQPLFCQKLISEVIHYEKWILETKRKILRPSLMNKYGVVLDDFGLTPILDTFVTDFIRPIAGVFYTEFGGSSLDSHHGFVVEYGNSKAVKVELHVDDAEVSLNVCLGAKDFSGGQLFFRGVRCHEHTNSGTQPEPEEIFNHCHVPGRAILHLGCNRHGVKPVTSGNGINFVLWCRSSTYRGLVKTKRDFSSWCRECKRKKEEEEETMHQVKRVKQEPEWKRHLELLLKREMLSSFSFYAFGLFQKEMANDDDHARNIAYASKVSLFF</sequence>
<gene>
    <name evidence="5" type="ORF">Fmac_023211</name>
</gene>
<dbReference type="Pfam" id="PF25238">
    <property type="entry name" value="OGFOD2-like"/>
    <property type="match status" value="1"/>
</dbReference>
<name>A0ABD1LLD2_9FABA</name>
<keyword evidence="6" id="KW-1185">Reference proteome</keyword>
<keyword evidence="2" id="KW-0223">Dioxygenase</keyword>
<evidence type="ECO:0000313" key="6">
    <source>
        <dbReference type="Proteomes" id="UP001603857"/>
    </source>
</evidence>